<dbReference type="EC" id="3.5.1.28" evidence="2"/>
<reference evidence="2 3" key="1">
    <citation type="submission" date="2017-06" db="EMBL/GenBank/DDBJ databases">
        <authorList>
            <consortium name="Pathogen Informatics"/>
        </authorList>
    </citation>
    <scope>NUCLEOTIDE SEQUENCE [LARGE SCALE GENOMIC DNA]</scope>
    <source>
        <strain evidence="2 3">NCTC13039</strain>
    </source>
</reference>
<dbReference type="EMBL" id="LT906453">
    <property type="protein sequence ID" value="SNV19743.1"/>
    <property type="molecule type" value="Genomic_DNA"/>
</dbReference>
<keyword evidence="1" id="KW-0732">Signal</keyword>
<dbReference type="AlphaFoldDB" id="A0A239VDJ7"/>
<dbReference type="PANTHER" id="PTHR30032:SF8">
    <property type="entry name" value="GERMINATION-SPECIFIC N-ACETYLMURAMOYL-L-ALANINE AMIDASE"/>
    <property type="match status" value="1"/>
</dbReference>
<gene>
    <name evidence="2" type="primary">lytC_1</name>
    <name evidence="2" type="ORF">SAMEA4475696_00799</name>
</gene>
<dbReference type="GeneID" id="63459057"/>
<accession>A0A239VDJ7</accession>
<dbReference type="InterPro" id="IPR051922">
    <property type="entry name" value="Bact_Sporulation_Assoc"/>
</dbReference>
<dbReference type="STRING" id="1121387.GCA_000429885_02308"/>
<evidence type="ECO:0000313" key="2">
    <source>
        <dbReference type="EMBL" id="SNV19743.1"/>
    </source>
</evidence>
<dbReference type="OrthoDB" id="5116373at2"/>
<sequence>MNSAAKLRTRGIAAFGATVLVATAFGPAAMAWEAPDATPEVAKTGSIGLMDTSVTTEGTQGAKAVIAGQSSQAVGDIVMAVPATYQKGDYIDLALPQQVDPNARVTWAGLPSIKVDGPKATGTIVNPTSPASPAANNAAQGQAANFAPTGSDVAPTAPSITPTIVGGAYGDKTIRLTFNSSVDASNFNAKFVVTLSGLKVNAGSKAAGGTNGEVVVTASAHDAAGTVRDGFFGGSTAAKPETVPAYISRTAITTSSSALINSTTPTAQALGDVEVRATSGTFGAGDFKLTIDPATATTATDQVSVTFYDASGNALNTTPEKVAPADGVITVADAQVPDAAVRAVVSGAIVTPIAGQTQVKIAVNTLGAITPPAGPLTSTNVNQTDIAVDTANSMAMIPLTNNANRVSGASRYETALQVANGQYANAETDNVVIASGAKNNFADALSATYLAYEKKAPVLLVQPDTAPQVVKDFMYNHGAKRAFIVGGETAVSAAVANELAGLTATDWTTPTDKTTLTTTGTSKVQVTRLSGTNRYDTNRVVNSYAATSSGVGMTVGTYGKAAKPSAIIANGEKPWDALAAGPLVGGQTGITTAGTGLPIILTSSASTFRPEAMSQLKGFNIGRTIFVGGAAVLPDALATQSATDVTRLAGTNRFNTAEHIGNFLVKSATASSTNTEPGFGRTGTTPYLVNGGYNSLGQADDTKWADALALAPRAAAEGNALALTAGNKLPADTQDFLRANNTLFTDVTPVGGTDVIADALVNAARQLVN</sequence>
<dbReference type="RefSeq" id="WP_028327801.1">
    <property type="nucleotide sequence ID" value="NZ_LT906453.1"/>
</dbReference>
<dbReference type="Pfam" id="PF04122">
    <property type="entry name" value="CW_binding_2"/>
    <property type="match status" value="3"/>
</dbReference>
<keyword evidence="2" id="KW-0378">Hydrolase</keyword>
<evidence type="ECO:0000313" key="3">
    <source>
        <dbReference type="Proteomes" id="UP000242637"/>
    </source>
</evidence>
<dbReference type="PANTHER" id="PTHR30032">
    <property type="entry name" value="N-ACETYLMURAMOYL-L-ALANINE AMIDASE-RELATED"/>
    <property type="match status" value="1"/>
</dbReference>
<organism evidence="2 3">
    <name type="scientific">Dermatophilus congolensis</name>
    <dbReference type="NCBI Taxonomy" id="1863"/>
    <lineage>
        <taxon>Bacteria</taxon>
        <taxon>Bacillati</taxon>
        <taxon>Actinomycetota</taxon>
        <taxon>Actinomycetes</taxon>
        <taxon>Micrococcales</taxon>
        <taxon>Dermatophilaceae</taxon>
        <taxon>Dermatophilus</taxon>
    </lineage>
</organism>
<protein>
    <submittedName>
        <fullName evidence="2">N-acetylmuramoyl-L-alanine amidase LytC</fullName>
        <ecNumber evidence="2">3.5.1.28</ecNumber>
    </submittedName>
</protein>
<feature type="chain" id="PRO_5011306721" evidence="1">
    <location>
        <begin position="32"/>
        <end position="769"/>
    </location>
</feature>
<dbReference type="InterPro" id="IPR007253">
    <property type="entry name" value="Cell_wall-bd_2"/>
</dbReference>
<dbReference type="Proteomes" id="UP000242637">
    <property type="component" value="Chromosome 1"/>
</dbReference>
<dbReference type="Gene3D" id="3.40.50.12090">
    <property type="match status" value="1"/>
</dbReference>
<feature type="signal peptide" evidence="1">
    <location>
        <begin position="1"/>
        <end position="31"/>
    </location>
</feature>
<name>A0A239VDJ7_9MICO</name>
<dbReference type="GO" id="GO:0008745">
    <property type="term" value="F:N-acetylmuramoyl-L-alanine amidase activity"/>
    <property type="evidence" value="ECO:0007669"/>
    <property type="project" value="UniProtKB-EC"/>
</dbReference>
<evidence type="ECO:0000256" key="1">
    <source>
        <dbReference type="SAM" id="SignalP"/>
    </source>
</evidence>
<proteinExistence type="predicted"/>
<dbReference type="KEGG" id="dco:SAMEA4475696_0799"/>
<keyword evidence="3" id="KW-1185">Reference proteome</keyword>